<dbReference type="PROSITE" id="PS51257">
    <property type="entry name" value="PROKAR_LIPOPROTEIN"/>
    <property type="match status" value="1"/>
</dbReference>
<dbReference type="EMBL" id="JAIXNE010000002">
    <property type="protein sequence ID" value="MCA6074975.1"/>
    <property type="molecule type" value="Genomic_DNA"/>
</dbReference>
<comment type="caution">
    <text evidence="3">The sequence shown here is derived from an EMBL/GenBank/DDBJ whole genome shotgun (WGS) entry which is preliminary data.</text>
</comment>
<protein>
    <submittedName>
        <fullName evidence="3">LamG domain-containing protein</fullName>
    </submittedName>
</protein>
<dbReference type="GO" id="GO:0005975">
    <property type="term" value="P:carbohydrate metabolic process"/>
    <property type="evidence" value="ECO:0007669"/>
    <property type="project" value="UniProtKB-ARBA"/>
</dbReference>
<dbReference type="EMBL" id="JAIXNE010000003">
    <property type="protein sequence ID" value="MCA6076152.1"/>
    <property type="molecule type" value="Genomic_DNA"/>
</dbReference>
<dbReference type="RefSeq" id="WP_225698083.1">
    <property type="nucleotide sequence ID" value="NZ_JAIXNE010000002.1"/>
</dbReference>
<dbReference type="GO" id="GO:0004553">
    <property type="term" value="F:hydrolase activity, hydrolyzing O-glycosyl compounds"/>
    <property type="evidence" value="ECO:0007669"/>
    <property type="project" value="UniProtKB-ARBA"/>
</dbReference>
<gene>
    <name evidence="1" type="ORF">LDX50_08845</name>
    <name evidence="2" type="ORF">LDX50_14815</name>
    <name evidence="3" type="ORF">LDX50_20535</name>
</gene>
<dbReference type="AlphaFoldDB" id="A0A9X1HSS1"/>
<dbReference type="InterPro" id="IPR013320">
    <property type="entry name" value="ConA-like_dom_sf"/>
</dbReference>
<accession>A0A9X1HSS1</accession>
<proteinExistence type="predicted"/>
<evidence type="ECO:0000313" key="4">
    <source>
        <dbReference type="Proteomes" id="UP001139409"/>
    </source>
</evidence>
<keyword evidence="4" id="KW-1185">Reference proteome</keyword>
<evidence type="ECO:0000313" key="2">
    <source>
        <dbReference type="EMBL" id="MCA6076152.1"/>
    </source>
</evidence>
<reference evidence="3" key="1">
    <citation type="submission" date="2021-09" db="EMBL/GenBank/DDBJ databases">
        <title>Fulvivirga sp. isolated from coastal sediment.</title>
        <authorList>
            <person name="Yu H."/>
        </authorList>
    </citation>
    <scope>NUCLEOTIDE SEQUENCE</scope>
    <source>
        <strain evidence="3">1062</strain>
    </source>
</reference>
<name>A0A9X1HSS1_9BACT</name>
<organism evidence="3 4">
    <name type="scientific">Fulvivirga sedimenti</name>
    <dbReference type="NCBI Taxonomy" id="2879465"/>
    <lineage>
        <taxon>Bacteria</taxon>
        <taxon>Pseudomonadati</taxon>
        <taxon>Bacteroidota</taxon>
        <taxon>Cytophagia</taxon>
        <taxon>Cytophagales</taxon>
        <taxon>Fulvivirgaceae</taxon>
        <taxon>Fulvivirga</taxon>
    </lineage>
</organism>
<dbReference type="SUPFAM" id="SSF49899">
    <property type="entry name" value="Concanavalin A-like lectins/glucanases"/>
    <property type="match status" value="1"/>
</dbReference>
<dbReference type="Proteomes" id="UP001139409">
    <property type="component" value="Unassembled WGS sequence"/>
</dbReference>
<dbReference type="Gene3D" id="2.60.120.200">
    <property type="match status" value="1"/>
</dbReference>
<evidence type="ECO:0000313" key="3">
    <source>
        <dbReference type="EMBL" id="MCA6077280.1"/>
    </source>
</evidence>
<dbReference type="EMBL" id="JAIXNE010000004">
    <property type="protein sequence ID" value="MCA6077280.1"/>
    <property type="molecule type" value="Genomic_DNA"/>
</dbReference>
<evidence type="ECO:0000313" key="1">
    <source>
        <dbReference type="EMBL" id="MCA6074975.1"/>
    </source>
</evidence>
<sequence>MKTFNRIFAPFMIVAIFGLLLSCNEEEISDPLAEGYVEISLNEIYQNFPSGKAGDTELPAQLNLLISLENTNGGIVWNSEEIKLKKWGESYASKPIRLQVGEYAVTEFLVVDYDYNVLLAAPVAGSPLAYLTDNPLPVSFIVYTGETTSVTPQVLDALNKKPEDFGYTSFKFDKIKTLDFDLRVFDLNRTTGEFVLSEAFLMVEASGDILFEKPVGNTSNHITVRDGYEDYLLHVTKPNRVTLDTLINEQVLKKLLEGKDGPLDLYLSDGLIVWNKLGSTDELANSEVGPSLVVPGTPNFAPAKFGNGVYPRYASEIPEIPSGIFNEFIPNPLLEPWTIEVWYKPNYSVVDNRIVGTIPYGRAHVIVANCWNWDGANAGIRIVPINGGYTGPTDVVADLVYYKALGDYYFFRNDVIDNDVSWNAGDLVHMAVVYDPTGYDGAPRFELWVNGVLHGHSPETEIHEYAEPVVAWPFYVGGHQYRVSNGVVDNMKVYQWAKTNFDDRDTE</sequence>